<reference evidence="3 4" key="1">
    <citation type="submission" date="2015-09" db="EMBL/GenBank/DDBJ databases">
        <title>Genome announcement of multiple Pseudomonas syringae strains.</title>
        <authorList>
            <person name="Thakur S."/>
            <person name="Wang P.W."/>
            <person name="Gong Y."/>
            <person name="Weir B.S."/>
            <person name="Guttman D.S."/>
        </authorList>
    </citation>
    <scope>NUCLEOTIDE SEQUENCE [LARGE SCALE GENOMIC DNA]</scope>
    <source>
        <strain evidence="3 4">ICMP4531</strain>
    </source>
</reference>
<evidence type="ECO:0000313" key="4">
    <source>
        <dbReference type="Proteomes" id="UP000050557"/>
    </source>
</evidence>
<dbReference type="AlphaFoldDB" id="A0A0P9TZJ6"/>
<evidence type="ECO:0000256" key="1">
    <source>
        <dbReference type="ARBA" id="ARBA00022801"/>
    </source>
</evidence>
<proteinExistence type="predicted"/>
<dbReference type="InterPro" id="IPR003010">
    <property type="entry name" value="C-N_Hydrolase"/>
</dbReference>
<dbReference type="CDD" id="cd07197">
    <property type="entry name" value="nitrilase"/>
    <property type="match status" value="1"/>
</dbReference>
<dbReference type="EMBL" id="LJQM01000069">
    <property type="protein sequence ID" value="KPX47196.1"/>
    <property type="molecule type" value="Genomic_DNA"/>
</dbReference>
<dbReference type="Pfam" id="PF00795">
    <property type="entry name" value="CN_hydrolase"/>
    <property type="match status" value="1"/>
</dbReference>
<dbReference type="PANTHER" id="PTHR43674">
    <property type="entry name" value="NITRILASE C965.09-RELATED"/>
    <property type="match status" value="1"/>
</dbReference>
<dbReference type="PANTHER" id="PTHR43674:SF2">
    <property type="entry name" value="BETA-UREIDOPROPIONASE"/>
    <property type="match status" value="1"/>
</dbReference>
<dbReference type="InterPro" id="IPR050345">
    <property type="entry name" value="Aliph_Amidase/BUP"/>
</dbReference>
<evidence type="ECO:0000313" key="3">
    <source>
        <dbReference type="EMBL" id="KPX47196.1"/>
    </source>
</evidence>
<dbReference type="InterPro" id="IPR036526">
    <property type="entry name" value="C-N_Hydrolase_sf"/>
</dbReference>
<evidence type="ECO:0000259" key="2">
    <source>
        <dbReference type="PROSITE" id="PS50263"/>
    </source>
</evidence>
<protein>
    <submittedName>
        <fullName evidence="3">Hydrolase, carbon-nitrogen family protein</fullName>
    </submittedName>
</protein>
<name>A0A0P9TZJ6_9PSED</name>
<accession>A0A0P9TZJ6</accession>
<dbReference type="SUPFAM" id="SSF56317">
    <property type="entry name" value="Carbon-nitrogen hydrolase"/>
    <property type="match status" value="1"/>
</dbReference>
<comment type="caution">
    <text evidence="3">The sequence shown here is derived from an EMBL/GenBank/DDBJ whole genome shotgun (WGS) entry which is preliminary data.</text>
</comment>
<dbReference type="Proteomes" id="UP000050557">
    <property type="component" value="Unassembled WGS sequence"/>
</dbReference>
<sequence length="269" mass="28804">MNGDRSANTCLGLFVYSGVLMDFPILAVAQFCSAKGDVQRNLAGHLAFMQRAADLGVNYLLFPELSLTGYEPNLARELALSPDDARLQPIMALAEKLRLTTTLGIPLRQPDDSVLIGALTFTAQGDVIPYAKQYLHPGEDAVFSAGHRDCLLALDQQRIGLCICADFTHPEHARRMAESGAGVYAASVLISPAGYEHDARLLAGRARRHTLPVLMANHGGPTGGWQSAGRSGLWDEAGRWVGGMQGAGNGLVVATRRHSGWQVSATTLK</sequence>
<dbReference type="GO" id="GO:0033388">
    <property type="term" value="P:putrescine biosynthetic process from arginine"/>
    <property type="evidence" value="ECO:0007669"/>
    <property type="project" value="TreeGrafter"/>
</dbReference>
<dbReference type="Gene3D" id="3.60.110.10">
    <property type="entry name" value="Carbon-nitrogen hydrolase"/>
    <property type="match status" value="1"/>
</dbReference>
<gene>
    <name evidence="3" type="ORF">ALO68_04742</name>
</gene>
<dbReference type="GO" id="GO:0050126">
    <property type="term" value="F:N-carbamoylputrescine amidase activity"/>
    <property type="evidence" value="ECO:0007669"/>
    <property type="project" value="TreeGrafter"/>
</dbReference>
<feature type="domain" description="CN hydrolase" evidence="2">
    <location>
        <begin position="24"/>
        <end position="258"/>
    </location>
</feature>
<dbReference type="PROSITE" id="PS50263">
    <property type="entry name" value="CN_HYDROLASE"/>
    <property type="match status" value="1"/>
</dbReference>
<keyword evidence="1 3" id="KW-0378">Hydrolase</keyword>
<organism evidence="3 4">
    <name type="scientific">Pseudomonas syringae pv. helianthi</name>
    <dbReference type="NCBI Taxonomy" id="251654"/>
    <lineage>
        <taxon>Bacteria</taxon>
        <taxon>Pseudomonadati</taxon>
        <taxon>Pseudomonadota</taxon>
        <taxon>Gammaproteobacteria</taxon>
        <taxon>Pseudomonadales</taxon>
        <taxon>Pseudomonadaceae</taxon>
        <taxon>Pseudomonas</taxon>
    </lineage>
</organism>
<dbReference type="PATRIC" id="fig|251654.3.peg.886"/>